<gene>
    <name evidence="2" type="ORF">PSNMU_V1.4_AUG-EV-PASAV3_0102560</name>
</gene>
<feature type="domain" description="NAD-dependent epimerase/dehydratase" evidence="1">
    <location>
        <begin position="102"/>
        <end position="236"/>
    </location>
</feature>
<protein>
    <recommendedName>
        <fullName evidence="1">NAD-dependent epimerase/dehydratase domain-containing protein</fullName>
    </recommendedName>
</protein>
<dbReference type="Pfam" id="PF01370">
    <property type="entry name" value="Epimerase"/>
    <property type="match status" value="1"/>
</dbReference>
<dbReference type="OrthoDB" id="419598at2759"/>
<dbReference type="InterPro" id="IPR036291">
    <property type="entry name" value="NAD(P)-bd_dom_sf"/>
</dbReference>
<dbReference type="PANTHER" id="PTHR43725">
    <property type="entry name" value="UDP-GLUCOSE 4-EPIMERASE"/>
    <property type="match status" value="1"/>
</dbReference>
<name>A0A448ZME4_9STRA</name>
<dbReference type="Gene3D" id="3.40.50.720">
    <property type="entry name" value="NAD(P)-binding Rossmann-like Domain"/>
    <property type="match status" value="1"/>
</dbReference>
<dbReference type="InterPro" id="IPR001509">
    <property type="entry name" value="Epimerase_deHydtase"/>
</dbReference>
<dbReference type="GO" id="GO:0005996">
    <property type="term" value="P:monosaccharide metabolic process"/>
    <property type="evidence" value="ECO:0007669"/>
    <property type="project" value="TreeGrafter"/>
</dbReference>
<evidence type="ECO:0000259" key="1">
    <source>
        <dbReference type="Pfam" id="PF01370"/>
    </source>
</evidence>
<keyword evidence="3" id="KW-1185">Reference proteome</keyword>
<dbReference type="PANTHER" id="PTHR43725:SF6">
    <property type="entry name" value="CHLOROPLAST STEM-LOOP BINDING PROTEIN OF 41 KDA A, CHLOROPLASTIC"/>
    <property type="match status" value="1"/>
</dbReference>
<organism evidence="2 3">
    <name type="scientific">Pseudo-nitzschia multistriata</name>
    <dbReference type="NCBI Taxonomy" id="183589"/>
    <lineage>
        <taxon>Eukaryota</taxon>
        <taxon>Sar</taxon>
        <taxon>Stramenopiles</taxon>
        <taxon>Ochrophyta</taxon>
        <taxon>Bacillariophyta</taxon>
        <taxon>Bacillariophyceae</taxon>
        <taxon>Bacillariophycidae</taxon>
        <taxon>Bacillariales</taxon>
        <taxon>Bacillariaceae</taxon>
        <taxon>Pseudo-nitzschia</taxon>
    </lineage>
</organism>
<dbReference type="AlphaFoldDB" id="A0A448ZME4"/>
<evidence type="ECO:0000313" key="2">
    <source>
        <dbReference type="EMBL" id="VEU43207.1"/>
    </source>
</evidence>
<sequence>MANALIVQNKGGGHGELGFQLAKKLAAGDKIEKITILQDDSCDREAEPFKSYSSHLPEVDVVYAKLGDESMDTNGIQDLLGGEKFEYIFDNYSKGPEGSSKALCDVAKDWGCVKLYVYVSSAGMYQPTDETEFPMSEATTPIKESAGQAKMDEYIAEECKLPLVSFRPQYIYGEKSNKHDYIDWYFDRLTAGAPLLIPSPGTQKVSLTNSEDVASLLVAPLDNEEAAVEQRFFNCGTDKLLSYDEVAYLCAEAAGIAKDDVKIQHYPGETFGKAKFPFRLTDFYVTPDLAKEKLGYSGASNDLQENLKWYYENYKARGKKNVDLTKDQEILAEL</sequence>
<dbReference type="GO" id="GO:0005829">
    <property type="term" value="C:cytosol"/>
    <property type="evidence" value="ECO:0007669"/>
    <property type="project" value="TreeGrafter"/>
</dbReference>
<proteinExistence type="predicted"/>
<dbReference type="EMBL" id="CAACVS010000531">
    <property type="protein sequence ID" value="VEU43207.1"/>
    <property type="molecule type" value="Genomic_DNA"/>
</dbReference>
<reference evidence="2 3" key="1">
    <citation type="submission" date="2019-01" db="EMBL/GenBank/DDBJ databases">
        <authorList>
            <person name="Ferrante I. M."/>
        </authorList>
    </citation>
    <scope>NUCLEOTIDE SEQUENCE [LARGE SCALE GENOMIC DNA]</scope>
    <source>
        <strain evidence="2 3">B856</strain>
    </source>
</reference>
<dbReference type="SUPFAM" id="SSF51735">
    <property type="entry name" value="NAD(P)-binding Rossmann-fold domains"/>
    <property type="match status" value="1"/>
</dbReference>
<dbReference type="GO" id="GO:0003978">
    <property type="term" value="F:UDP-glucose 4-epimerase activity"/>
    <property type="evidence" value="ECO:0007669"/>
    <property type="project" value="TreeGrafter"/>
</dbReference>
<dbReference type="Proteomes" id="UP000291116">
    <property type="component" value="Unassembled WGS sequence"/>
</dbReference>
<accession>A0A448ZME4</accession>
<evidence type="ECO:0000313" key="3">
    <source>
        <dbReference type="Proteomes" id="UP000291116"/>
    </source>
</evidence>